<accession>A0A740TTC4</accession>
<protein>
    <submittedName>
        <fullName evidence="1">Uncharacterized protein</fullName>
    </submittedName>
</protein>
<name>A0A740TTC4_SALTM</name>
<dbReference type="EMBL" id="DAATVL010000053">
    <property type="protein sequence ID" value="HAF0292490.1"/>
    <property type="molecule type" value="Genomic_DNA"/>
</dbReference>
<dbReference type="AlphaFoldDB" id="A0A740TTC4"/>
<organism evidence="1">
    <name type="scientific">Salmonella enterica subsp. enterica serovar Typhimurium var. 5-</name>
    <dbReference type="NCBI Taxonomy" id="1620419"/>
    <lineage>
        <taxon>Bacteria</taxon>
        <taxon>Pseudomonadati</taxon>
        <taxon>Pseudomonadota</taxon>
        <taxon>Gammaproteobacteria</taxon>
        <taxon>Enterobacterales</taxon>
        <taxon>Enterobacteriaceae</taxon>
        <taxon>Salmonella</taxon>
    </lineage>
</organism>
<reference evidence="1" key="1">
    <citation type="journal article" date="2018" name="Genome Biol.">
        <title>SKESA: strategic k-mer extension for scrupulous assemblies.</title>
        <authorList>
            <person name="Souvorov A."/>
            <person name="Agarwala R."/>
            <person name="Lipman D.J."/>
        </authorList>
    </citation>
    <scope>NUCLEOTIDE SEQUENCE</scope>
    <source>
        <strain evidence="1">N26921</strain>
    </source>
</reference>
<evidence type="ECO:0000313" key="1">
    <source>
        <dbReference type="EMBL" id="HAF0292490.1"/>
    </source>
</evidence>
<proteinExistence type="predicted"/>
<reference evidence="1" key="2">
    <citation type="submission" date="2018-07" db="EMBL/GenBank/DDBJ databases">
        <authorList>
            <consortium name="NCBI Pathogen Detection Project"/>
        </authorList>
    </citation>
    <scope>NUCLEOTIDE SEQUENCE</scope>
    <source>
        <strain evidence="1">N26921</strain>
    </source>
</reference>
<gene>
    <name evidence="1" type="ORF">G9C53_004880</name>
</gene>
<sequence>MASLTMEIEQLFNQLELDKPRPITEIINTIRNRNGAFHKKYSSSWKMKSPDDSSLPIHINQGGVYVFWWMGNSVESSDPLLGPMCTRSYKLQGTKIPGKSNSEEYHQIEIDINDNWLERYKGNIPLYVGKSAESILKRMSLHLQINQPKYRSRSTSDQLRRGIERLFCSHTNTTDLIVQHVGYSFITLHGQDNVVNRFYLENYAIGKLMPLFNIDIER</sequence>
<comment type="caution">
    <text evidence="1">The sequence shown here is derived from an EMBL/GenBank/DDBJ whole genome shotgun (WGS) entry which is preliminary data.</text>
</comment>